<dbReference type="EMBL" id="LAZR01040624">
    <property type="protein sequence ID" value="KKL14025.1"/>
    <property type="molecule type" value="Genomic_DNA"/>
</dbReference>
<gene>
    <name evidence="1" type="ORF">LCGC14_2519880</name>
</gene>
<proteinExistence type="predicted"/>
<comment type="caution">
    <text evidence="1">The sequence shown here is derived from an EMBL/GenBank/DDBJ whole genome shotgun (WGS) entry which is preliminary data.</text>
</comment>
<dbReference type="AlphaFoldDB" id="A0A0F9AX42"/>
<evidence type="ECO:0000313" key="1">
    <source>
        <dbReference type="EMBL" id="KKL14025.1"/>
    </source>
</evidence>
<organism evidence="1">
    <name type="scientific">marine sediment metagenome</name>
    <dbReference type="NCBI Taxonomy" id="412755"/>
    <lineage>
        <taxon>unclassified sequences</taxon>
        <taxon>metagenomes</taxon>
        <taxon>ecological metagenomes</taxon>
    </lineage>
</organism>
<name>A0A0F9AX42_9ZZZZ</name>
<reference evidence="1" key="1">
    <citation type="journal article" date="2015" name="Nature">
        <title>Complex archaea that bridge the gap between prokaryotes and eukaryotes.</title>
        <authorList>
            <person name="Spang A."/>
            <person name="Saw J.H."/>
            <person name="Jorgensen S.L."/>
            <person name="Zaremba-Niedzwiedzka K."/>
            <person name="Martijn J."/>
            <person name="Lind A.E."/>
            <person name="van Eijk R."/>
            <person name="Schleper C."/>
            <person name="Guy L."/>
            <person name="Ettema T.J."/>
        </authorList>
    </citation>
    <scope>NUCLEOTIDE SEQUENCE</scope>
</reference>
<protein>
    <submittedName>
        <fullName evidence="1">Uncharacterized protein</fullName>
    </submittedName>
</protein>
<accession>A0A0F9AX42</accession>
<sequence length="54" mass="6235">MNELRLILCICLLVVVEWAVPVANREGQIIFCGLVKILKSLNRLRDEKKREVQA</sequence>